<sequence length="406" mass="47251">MALSQPTIVVIGGLLSKSNNTREYWEFVAENITSFVNSGDDEYCLNILSLSYNSLPIHLKPCFLYMRVFPKDDEIEASKLIKLWIGEGFLKPVRGKSLKEVAKEYLKDLADRNLILIRKWTRTEKIKTCSVHDILRELCFREFKREHLIRVPKAQKILVSVLWEDDVCFLCSYKLGKQNKIHLQEVLVGLQSTTNLQSLDLGDLGDTFSLPEIWEMPKLSEEVVKRLPNLKKLSVRWWFSGDYSLAQLNKLESFSLRYFGFHLEDIAFPTSLTKLSLWYCKFLWKNMMIIGSSLPNLEVLRLYYSFKGQEWSPIEGEFLRLKVLAIYGTDLEQWRAEDIHFSNLHGLYLDDVRKLKEIPLSIGDINTLQSIHLKFCSYSANNSAVEILKDQKEKGNENLQVYVEKK</sequence>
<dbReference type="FunFam" id="1.10.10.10:FF:000322">
    <property type="entry name" value="Probable disease resistance protein At1g63360"/>
    <property type="match status" value="1"/>
</dbReference>
<evidence type="ECO:0000313" key="8">
    <source>
        <dbReference type="EMBL" id="KAL0449445.1"/>
    </source>
</evidence>
<keyword evidence="5" id="KW-0611">Plant defense</keyword>
<dbReference type="PANTHER" id="PTHR15140">
    <property type="entry name" value="TUBULIN-SPECIFIC CHAPERONE E"/>
    <property type="match status" value="1"/>
</dbReference>
<feature type="domain" description="Disease resistance protein winged helix" evidence="7">
    <location>
        <begin position="68"/>
        <end position="138"/>
    </location>
</feature>
<reference evidence="8" key="2">
    <citation type="journal article" date="2024" name="Plant">
        <title>Genomic evolution and insights into agronomic trait innovations of Sesamum species.</title>
        <authorList>
            <person name="Miao H."/>
            <person name="Wang L."/>
            <person name="Qu L."/>
            <person name="Liu H."/>
            <person name="Sun Y."/>
            <person name="Le M."/>
            <person name="Wang Q."/>
            <person name="Wei S."/>
            <person name="Zheng Y."/>
            <person name="Lin W."/>
            <person name="Duan Y."/>
            <person name="Cao H."/>
            <person name="Xiong S."/>
            <person name="Wang X."/>
            <person name="Wei L."/>
            <person name="Li C."/>
            <person name="Ma Q."/>
            <person name="Ju M."/>
            <person name="Zhao R."/>
            <person name="Li G."/>
            <person name="Mu C."/>
            <person name="Tian Q."/>
            <person name="Mei H."/>
            <person name="Zhang T."/>
            <person name="Gao T."/>
            <person name="Zhang H."/>
        </authorList>
    </citation>
    <scope>NUCLEOTIDE SEQUENCE</scope>
    <source>
        <strain evidence="8">KEN1</strain>
    </source>
</reference>
<comment type="caution">
    <text evidence="8">The sequence shown here is derived from an EMBL/GenBank/DDBJ whole genome shotgun (WGS) entry which is preliminary data.</text>
</comment>
<protein>
    <submittedName>
        <fullName evidence="8">Disease resistance protein RPM1</fullName>
    </submittedName>
</protein>
<dbReference type="InterPro" id="IPR032675">
    <property type="entry name" value="LRR_dom_sf"/>
</dbReference>
<evidence type="ECO:0000256" key="4">
    <source>
        <dbReference type="ARBA" id="ARBA00022741"/>
    </source>
</evidence>
<keyword evidence="4" id="KW-0547">Nucleotide-binding</keyword>
<keyword evidence="6" id="KW-0067">ATP-binding</keyword>
<dbReference type="PANTHER" id="PTHR15140:SF33">
    <property type="entry name" value="LATE BLIGHT RESISTANCE PROTEIN HOMOLOG R1A-3 ISOFORM X1"/>
    <property type="match status" value="1"/>
</dbReference>
<dbReference type="EMBL" id="JACGWN010000005">
    <property type="protein sequence ID" value="KAL0449445.1"/>
    <property type="molecule type" value="Genomic_DNA"/>
</dbReference>
<name>A0AAW2XBD2_9LAMI</name>
<evidence type="ECO:0000256" key="3">
    <source>
        <dbReference type="ARBA" id="ARBA00022737"/>
    </source>
</evidence>
<evidence type="ECO:0000256" key="6">
    <source>
        <dbReference type="ARBA" id="ARBA00022840"/>
    </source>
</evidence>
<dbReference type="GO" id="GO:0006952">
    <property type="term" value="P:defense response"/>
    <property type="evidence" value="ECO:0007669"/>
    <property type="project" value="UniProtKB-KW"/>
</dbReference>
<dbReference type="SUPFAM" id="SSF52047">
    <property type="entry name" value="RNI-like"/>
    <property type="match status" value="1"/>
</dbReference>
<keyword evidence="3" id="KW-0677">Repeat</keyword>
<dbReference type="SUPFAM" id="SSF52540">
    <property type="entry name" value="P-loop containing nucleoside triphosphate hydrolases"/>
    <property type="match status" value="1"/>
</dbReference>
<comment type="similarity">
    <text evidence="1">Belongs to the disease resistance NB-LRR family.</text>
</comment>
<evidence type="ECO:0000259" key="7">
    <source>
        <dbReference type="Pfam" id="PF23559"/>
    </source>
</evidence>
<dbReference type="Pfam" id="PF23559">
    <property type="entry name" value="WHD_DRP"/>
    <property type="match status" value="1"/>
</dbReference>
<proteinExistence type="inferred from homology"/>
<dbReference type="InterPro" id="IPR027417">
    <property type="entry name" value="P-loop_NTPase"/>
</dbReference>
<gene>
    <name evidence="8" type="ORF">Slati_1500900</name>
</gene>
<organism evidence="8">
    <name type="scientific">Sesamum latifolium</name>
    <dbReference type="NCBI Taxonomy" id="2727402"/>
    <lineage>
        <taxon>Eukaryota</taxon>
        <taxon>Viridiplantae</taxon>
        <taxon>Streptophyta</taxon>
        <taxon>Embryophyta</taxon>
        <taxon>Tracheophyta</taxon>
        <taxon>Spermatophyta</taxon>
        <taxon>Magnoliopsida</taxon>
        <taxon>eudicotyledons</taxon>
        <taxon>Gunneridae</taxon>
        <taxon>Pentapetalae</taxon>
        <taxon>asterids</taxon>
        <taxon>lamiids</taxon>
        <taxon>Lamiales</taxon>
        <taxon>Pedaliaceae</taxon>
        <taxon>Sesamum</taxon>
    </lineage>
</organism>
<dbReference type="Gene3D" id="3.80.10.10">
    <property type="entry name" value="Ribonuclease Inhibitor"/>
    <property type="match status" value="1"/>
</dbReference>
<reference evidence="8" key="1">
    <citation type="submission" date="2020-06" db="EMBL/GenBank/DDBJ databases">
        <authorList>
            <person name="Li T."/>
            <person name="Hu X."/>
            <person name="Zhang T."/>
            <person name="Song X."/>
            <person name="Zhang H."/>
            <person name="Dai N."/>
            <person name="Sheng W."/>
            <person name="Hou X."/>
            <person name="Wei L."/>
        </authorList>
    </citation>
    <scope>NUCLEOTIDE SEQUENCE</scope>
    <source>
        <strain evidence="8">KEN1</strain>
        <tissue evidence="8">Leaf</tissue>
    </source>
</reference>
<keyword evidence="2" id="KW-0433">Leucine-rich repeat</keyword>
<evidence type="ECO:0000256" key="1">
    <source>
        <dbReference type="ARBA" id="ARBA00008894"/>
    </source>
</evidence>
<evidence type="ECO:0000256" key="5">
    <source>
        <dbReference type="ARBA" id="ARBA00022821"/>
    </source>
</evidence>
<dbReference type="Gene3D" id="1.10.10.10">
    <property type="entry name" value="Winged helix-like DNA-binding domain superfamily/Winged helix DNA-binding domain"/>
    <property type="match status" value="1"/>
</dbReference>
<accession>A0AAW2XBD2</accession>
<dbReference type="InterPro" id="IPR058922">
    <property type="entry name" value="WHD_DRP"/>
</dbReference>
<evidence type="ECO:0000256" key="2">
    <source>
        <dbReference type="ARBA" id="ARBA00022614"/>
    </source>
</evidence>
<dbReference type="GO" id="GO:0005524">
    <property type="term" value="F:ATP binding"/>
    <property type="evidence" value="ECO:0007669"/>
    <property type="project" value="UniProtKB-KW"/>
</dbReference>
<dbReference type="InterPro" id="IPR036388">
    <property type="entry name" value="WH-like_DNA-bd_sf"/>
</dbReference>
<dbReference type="AlphaFoldDB" id="A0AAW2XBD2"/>